<feature type="chain" id="PRO_5047212432" evidence="9">
    <location>
        <begin position="23"/>
        <end position="784"/>
    </location>
</feature>
<comment type="caution">
    <text evidence="12">The sequence shown here is derived from an EMBL/GenBank/DDBJ whole genome shotgun (WGS) entry which is preliminary data.</text>
</comment>
<dbReference type="PANTHER" id="PTHR30069:SF29">
    <property type="entry name" value="HEMOGLOBIN AND HEMOGLOBIN-HAPTOGLOBIN-BINDING PROTEIN 1-RELATED"/>
    <property type="match status" value="1"/>
</dbReference>
<evidence type="ECO:0000256" key="4">
    <source>
        <dbReference type="ARBA" id="ARBA00022692"/>
    </source>
</evidence>
<sequence>MLKRTLLFLFILVLAAYGQARAEEDPVSKDLITISGSIKDATSGEALIGATVYVEETKSGNISNLYGFYSISLPAGSYHLVFAYLGYDAYETKVELSENQVINVELKPSSESIDEIVVTSERKDANVRDPQMGVEKLKGKTIKNVPVLMGETDLVKVIQLLPGVSPTSEGSSGFSVRGGNPDQNLILLDEASVYNAGHLMGFFSVFNNDAIKDVKLYKGDIPASNGGRLSSLLDIRMKDGNSKKFSGTGGIGTISSRLTLEGPIANEKTSFVVSGRRTYVDLFLPFASDESVRDNKLYFYDFNAKVNHTINENNRIYLSGYFGRDVFKNDFSKMDFGNKTVTFRWNHIFSPKLFSNFTLIGSQYDYALGTVEGGADSFEWESNLYDLSAKLDFDYYINPNNTVEFGAQTIFREILPGLARGTGENSLYNEIKVPENRSFEHALYAQNTQKISDWLVLKYGLRWSLFQNVGAGTQYYYNDNYEFTNSERYGTGEVYNTYHGIEPRLGANFIINPTTSIKASYNRTFQYLHLASNSTSGTPLDVWFPSSPNVKPQKADQFALGLFRNFNDNTIETSIEGFYKKMYNTIDFKDHPELLLNEYLEGELRFGEAEAYGVEMMLRFNRPKWNGWISYTLSRVERTVSEINGGKPYLSPYDHTHDCSIVLNRKLSNRTSVSANWVFYTGAPVTFPVGRYEVGGDIIPLYSERNAERMPDYHRLDLSLILSGKDKPNRKWHGEWVFSVYNAYGRKNAWAINFVRDDDNPTITKAQMTYLFSFIPSVTYNFKF</sequence>
<dbReference type="InterPro" id="IPR036942">
    <property type="entry name" value="Beta-barrel_TonB_sf"/>
</dbReference>
<evidence type="ECO:0000313" key="13">
    <source>
        <dbReference type="Proteomes" id="UP000708576"/>
    </source>
</evidence>
<keyword evidence="3 8" id="KW-1134">Transmembrane beta strand</keyword>
<feature type="domain" description="TonB-dependent transporter Oar-like beta-barrel" evidence="11">
    <location>
        <begin position="429"/>
        <end position="540"/>
    </location>
</feature>
<keyword evidence="4 8" id="KW-0812">Transmembrane</keyword>
<evidence type="ECO:0000256" key="3">
    <source>
        <dbReference type="ARBA" id="ARBA00022452"/>
    </source>
</evidence>
<dbReference type="InterPro" id="IPR039426">
    <property type="entry name" value="TonB-dep_rcpt-like"/>
</dbReference>
<dbReference type="Gene3D" id="2.60.40.1120">
    <property type="entry name" value="Carboxypeptidase-like, regulatory domain"/>
    <property type="match status" value="1"/>
</dbReference>
<evidence type="ECO:0000259" key="10">
    <source>
        <dbReference type="Pfam" id="PF07715"/>
    </source>
</evidence>
<dbReference type="InterPro" id="IPR008969">
    <property type="entry name" value="CarboxyPept-like_regulatory"/>
</dbReference>
<keyword evidence="7 8" id="KW-0998">Cell outer membrane</keyword>
<keyword evidence="12" id="KW-0675">Receptor</keyword>
<dbReference type="InterPro" id="IPR037066">
    <property type="entry name" value="Plug_dom_sf"/>
</dbReference>
<dbReference type="PANTHER" id="PTHR30069">
    <property type="entry name" value="TONB-DEPENDENT OUTER MEMBRANE RECEPTOR"/>
    <property type="match status" value="1"/>
</dbReference>
<protein>
    <submittedName>
        <fullName evidence="12">TonB-dependent receptor</fullName>
    </submittedName>
</protein>
<dbReference type="Proteomes" id="UP000708576">
    <property type="component" value="Unassembled WGS sequence"/>
</dbReference>
<feature type="signal peptide" evidence="9">
    <location>
        <begin position="1"/>
        <end position="22"/>
    </location>
</feature>
<dbReference type="RefSeq" id="WP_212215272.1">
    <property type="nucleotide sequence ID" value="NZ_JAGUCO010000003.1"/>
</dbReference>
<name>A0ABS5JSZ0_9BACT</name>
<dbReference type="Pfam" id="PF07715">
    <property type="entry name" value="Plug"/>
    <property type="match status" value="1"/>
</dbReference>
<dbReference type="Gene3D" id="2.40.170.20">
    <property type="entry name" value="TonB-dependent receptor, beta-barrel domain"/>
    <property type="match status" value="1"/>
</dbReference>
<proteinExistence type="inferred from homology"/>
<gene>
    <name evidence="12" type="ORF">KEM10_07035</name>
</gene>
<comment type="subcellular location">
    <subcellularLocation>
        <location evidence="1 8">Cell outer membrane</location>
        <topology evidence="1 8">Multi-pass membrane protein</topology>
    </subcellularLocation>
</comment>
<evidence type="ECO:0000256" key="1">
    <source>
        <dbReference type="ARBA" id="ARBA00004571"/>
    </source>
</evidence>
<evidence type="ECO:0000256" key="8">
    <source>
        <dbReference type="PROSITE-ProRule" id="PRU01360"/>
    </source>
</evidence>
<accession>A0ABS5JSZ0</accession>
<keyword evidence="5 9" id="KW-0732">Signal</keyword>
<keyword evidence="6 8" id="KW-0472">Membrane</keyword>
<evidence type="ECO:0000256" key="7">
    <source>
        <dbReference type="ARBA" id="ARBA00023237"/>
    </source>
</evidence>
<dbReference type="InterPro" id="IPR057601">
    <property type="entry name" value="Oar-like_b-barrel"/>
</dbReference>
<evidence type="ECO:0000313" key="12">
    <source>
        <dbReference type="EMBL" id="MBS2098031.1"/>
    </source>
</evidence>
<keyword evidence="2 8" id="KW-0813">Transport</keyword>
<dbReference type="PROSITE" id="PS52016">
    <property type="entry name" value="TONB_DEPENDENT_REC_3"/>
    <property type="match status" value="1"/>
</dbReference>
<dbReference type="Gene3D" id="2.170.130.10">
    <property type="entry name" value="TonB-dependent receptor, plug domain"/>
    <property type="match status" value="1"/>
</dbReference>
<evidence type="ECO:0000256" key="5">
    <source>
        <dbReference type="ARBA" id="ARBA00022729"/>
    </source>
</evidence>
<keyword evidence="13" id="KW-1185">Reference proteome</keyword>
<evidence type="ECO:0000259" key="11">
    <source>
        <dbReference type="Pfam" id="PF25183"/>
    </source>
</evidence>
<organism evidence="12 13">
    <name type="scientific">Carboxylicivirga linearis</name>
    <dbReference type="NCBI Taxonomy" id="1628157"/>
    <lineage>
        <taxon>Bacteria</taxon>
        <taxon>Pseudomonadati</taxon>
        <taxon>Bacteroidota</taxon>
        <taxon>Bacteroidia</taxon>
        <taxon>Marinilabiliales</taxon>
        <taxon>Marinilabiliaceae</taxon>
        <taxon>Carboxylicivirga</taxon>
    </lineage>
</organism>
<evidence type="ECO:0000256" key="6">
    <source>
        <dbReference type="ARBA" id="ARBA00023136"/>
    </source>
</evidence>
<dbReference type="InterPro" id="IPR012910">
    <property type="entry name" value="Plug_dom"/>
</dbReference>
<dbReference type="Pfam" id="PF25183">
    <property type="entry name" value="OMP_b-brl_4"/>
    <property type="match status" value="1"/>
</dbReference>
<feature type="domain" description="TonB-dependent receptor plug" evidence="10">
    <location>
        <begin position="150"/>
        <end position="227"/>
    </location>
</feature>
<reference evidence="12 13" key="1">
    <citation type="journal article" date="2015" name="Int. J. Syst. Evol. Microbiol.">
        <title>Carboxylicivirga linearis sp. nov., isolated from a sea cucumber culture pond.</title>
        <authorList>
            <person name="Wang F.Q."/>
            <person name="Zhou Y.X."/>
            <person name="Lin X.Z."/>
            <person name="Chen G.J."/>
            <person name="Du Z.J."/>
        </authorList>
    </citation>
    <scope>NUCLEOTIDE SEQUENCE [LARGE SCALE GENOMIC DNA]</scope>
    <source>
        <strain evidence="12 13">FB218</strain>
    </source>
</reference>
<dbReference type="SUPFAM" id="SSF56935">
    <property type="entry name" value="Porins"/>
    <property type="match status" value="1"/>
</dbReference>
<comment type="similarity">
    <text evidence="8">Belongs to the TonB-dependent receptor family.</text>
</comment>
<dbReference type="SUPFAM" id="SSF49464">
    <property type="entry name" value="Carboxypeptidase regulatory domain-like"/>
    <property type="match status" value="1"/>
</dbReference>
<dbReference type="Pfam" id="PF13715">
    <property type="entry name" value="CarbopepD_reg_2"/>
    <property type="match status" value="1"/>
</dbReference>
<dbReference type="EMBL" id="JAGUCO010000003">
    <property type="protein sequence ID" value="MBS2098031.1"/>
    <property type="molecule type" value="Genomic_DNA"/>
</dbReference>
<evidence type="ECO:0000256" key="2">
    <source>
        <dbReference type="ARBA" id="ARBA00022448"/>
    </source>
</evidence>
<evidence type="ECO:0000256" key="9">
    <source>
        <dbReference type="SAM" id="SignalP"/>
    </source>
</evidence>